<evidence type="ECO:0000313" key="2">
    <source>
        <dbReference type="Proteomes" id="UP000269396"/>
    </source>
</evidence>
<gene>
    <name evidence="1" type="ORF">SMTD_LOCUS5950</name>
</gene>
<organism evidence="1 2">
    <name type="scientific">Schistosoma mattheei</name>
    <dbReference type="NCBI Taxonomy" id="31246"/>
    <lineage>
        <taxon>Eukaryota</taxon>
        <taxon>Metazoa</taxon>
        <taxon>Spiralia</taxon>
        <taxon>Lophotrochozoa</taxon>
        <taxon>Platyhelminthes</taxon>
        <taxon>Trematoda</taxon>
        <taxon>Digenea</taxon>
        <taxon>Strigeidida</taxon>
        <taxon>Schistosomatoidea</taxon>
        <taxon>Schistosomatidae</taxon>
        <taxon>Schistosoma</taxon>
    </lineage>
</organism>
<accession>A0A183NV14</accession>
<dbReference type="AlphaFoldDB" id="A0A183NV14"/>
<protein>
    <submittedName>
        <fullName evidence="1">Uncharacterized protein</fullName>
    </submittedName>
</protein>
<dbReference type="EMBL" id="UZAL01027299">
    <property type="protein sequence ID" value="VDP31239.1"/>
    <property type="molecule type" value="Genomic_DNA"/>
</dbReference>
<proteinExistence type="predicted"/>
<evidence type="ECO:0000313" key="1">
    <source>
        <dbReference type="EMBL" id="VDP31239.1"/>
    </source>
</evidence>
<dbReference type="Proteomes" id="UP000269396">
    <property type="component" value="Unassembled WGS sequence"/>
</dbReference>
<name>A0A183NV14_9TREM</name>
<keyword evidence="2" id="KW-1185">Reference proteome</keyword>
<sequence length="63" mass="6943">MYLSLLAISVSDCFLIPHSDFSSNSVLVFDFFLDPTLLGHAIGIDIDVDEPTGFLHNDLLFPS</sequence>
<reference evidence="1 2" key="1">
    <citation type="submission" date="2018-11" db="EMBL/GenBank/DDBJ databases">
        <authorList>
            <consortium name="Pathogen Informatics"/>
        </authorList>
    </citation>
    <scope>NUCLEOTIDE SEQUENCE [LARGE SCALE GENOMIC DNA]</scope>
    <source>
        <strain>Denwood</strain>
        <strain evidence="2">Zambia</strain>
    </source>
</reference>